<keyword evidence="1" id="KW-0812">Transmembrane</keyword>
<keyword evidence="1" id="KW-0472">Membrane</keyword>
<evidence type="ECO:0000313" key="2">
    <source>
        <dbReference type="EMBL" id="ASY63652.1"/>
    </source>
</evidence>
<feature type="transmembrane region" description="Helical" evidence="1">
    <location>
        <begin position="154"/>
        <end position="176"/>
    </location>
</feature>
<dbReference type="EMBL" id="CP023067">
    <property type="protein sequence ID" value="ASY63652.1"/>
    <property type="molecule type" value="Genomic_DNA"/>
</dbReference>
<gene>
    <name evidence="2" type="ORF">SJ05684_c22110</name>
</gene>
<sequence length="182" mass="19614">MTMTSKPSTRFFPNRRTVWAHQEEGSFENLKEAALAAAASGTVASLVTTAALALLATSEGKSVFQPTNATSHWLYGEQAGRVRKLDARHTLLGYGTHHLSSIFWALPFEVWLASGRSKSPATVLRKAALTATLAALVDYGFMPKRLTPGWETVLSRRSVGVTFAAMAIGLAAGGLISRRRQP</sequence>
<dbReference type="KEGG" id="esj:SJ05684_c22110"/>
<proteinExistence type="predicted"/>
<evidence type="ECO:0000256" key="1">
    <source>
        <dbReference type="SAM" id="Phobius"/>
    </source>
</evidence>
<keyword evidence="1" id="KW-1133">Transmembrane helix</keyword>
<keyword evidence="3" id="KW-1185">Reference proteome</keyword>
<dbReference type="Proteomes" id="UP000217211">
    <property type="component" value="Chromosome"/>
</dbReference>
<protein>
    <submittedName>
        <fullName evidence="2">Uncharacterized protein</fullName>
    </submittedName>
</protein>
<dbReference type="STRING" id="716928.GCA_000261485_00341"/>
<name>A0A249PD13_9HYPH</name>
<organism evidence="2 3">
    <name type="scientific">Sinorhizobium sojae CCBAU 05684</name>
    <dbReference type="NCBI Taxonomy" id="716928"/>
    <lineage>
        <taxon>Bacteria</taxon>
        <taxon>Pseudomonadati</taxon>
        <taxon>Pseudomonadota</taxon>
        <taxon>Alphaproteobacteria</taxon>
        <taxon>Hyphomicrobiales</taxon>
        <taxon>Rhizobiaceae</taxon>
        <taxon>Sinorhizobium/Ensifer group</taxon>
        <taxon>Sinorhizobium</taxon>
    </lineage>
</organism>
<dbReference type="AlphaFoldDB" id="A0A249PD13"/>
<accession>A0A249PD13</accession>
<reference evidence="2 3" key="1">
    <citation type="submission" date="2017-08" db="EMBL/GenBank/DDBJ databases">
        <title>Multipartite genome sequences of Sinorhizobium species nodulating soybeans.</title>
        <authorList>
            <person name="Tian C.F."/>
        </authorList>
    </citation>
    <scope>NUCLEOTIDE SEQUENCE [LARGE SCALE GENOMIC DNA]</scope>
    <source>
        <strain evidence="2 3">CCBAU 05684</strain>
    </source>
</reference>
<evidence type="ECO:0000313" key="3">
    <source>
        <dbReference type="Proteomes" id="UP000217211"/>
    </source>
</evidence>
<dbReference type="eggNOG" id="ENOG5032UM7">
    <property type="taxonomic scope" value="Bacteria"/>
</dbReference>